<proteinExistence type="predicted"/>
<dbReference type="AlphaFoldDB" id="S8D221"/>
<sequence length="111" mass="12232">LMLLAVGGSFLSSSASGYSKGLALLLLWRRDRKKPMKVTPCNQYQLVDQESDPDVLLVPTNNWLIWGCNSLVCCDCTATRKKGSSSPELLTTHRDGDVLTPCLNFEEGKDI</sequence>
<feature type="non-terminal residue" evidence="1">
    <location>
        <position position="111"/>
    </location>
</feature>
<organism evidence="1 2">
    <name type="scientific">Genlisea aurea</name>
    <dbReference type="NCBI Taxonomy" id="192259"/>
    <lineage>
        <taxon>Eukaryota</taxon>
        <taxon>Viridiplantae</taxon>
        <taxon>Streptophyta</taxon>
        <taxon>Embryophyta</taxon>
        <taxon>Tracheophyta</taxon>
        <taxon>Spermatophyta</taxon>
        <taxon>Magnoliopsida</taxon>
        <taxon>eudicotyledons</taxon>
        <taxon>Gunneridae</taxon>
        <taxon>Pentapetalae</taxon>
        <taxon>asterids</taxon>
        <taxon>lamiids</taxon>
        <taxon>Lamiales</taxon>
        <taxon>Lentibulariaceae</taxon>
        <taxon>Genlisea</taxon>
    </lineage>
</organism>
<name>S8D221_9LAMI</name>
<accession>S8D221</accession>
<reference evidence="1 2" key="1">
    <citation type="journal article" date="2013" name="BMC Genomics">
        <title>The miniature genome of a carnivorous plant Genlisea aurea contains a low number of genes and short non-coding sequences.</title>
        <authorList>
            <person name="Leushkin E.V."/>
            <person name="Sutormin R.A."/>
            <person name="Nabieva E.R."/>
            <person name="Penin A.A."/>
            <person name="Kondrashov A.S."/>
            <person name="Logacheva M.D."/>
        </authorList>
    </citation>
    <scope>NUCLEOTIDE SEQUENCE [LARGE SCALE GENOMIC DNA]</scope>
</reference>
<keyword evidence="2" id="KW-1185">Reference proteome</keyword>
<dbReference type="Proteomes" id="UP000015453">
    <property type="component" value="Unassembled WGS sequence"/>
</dbReference>
<evidence type="ECO:0000313" key="1">
    <source>
        <dbReference type="EMBL" id="EPS73410.1"/>
    </source>
</evidence>
<gene>
    <name evidence="1" type="ORF">M569_01355</name>
</gene>
<dbReference type="OrthoDB" id="1875894at2759"/>
<protein>
    <submittedName>
        <fullName evidence="1">Uncharacterized protein</fullName>
    </submittedName>
</protein>
<comment type="caution">
    <text evidence="1">The sequence shown here is derived from an EMBL/GenBank/DDBJ whole genome shotgun (WGS) entry which is preliminary data.</text>
</comment>
<feature type="non-terminal residue" evidence="1">
    <location>
        <position position="1"/>
    </location>
</feature>
<dbReference type="EMBL" id="AUSU01000436">
    <property type="protein sequence ID" value="EPS73410.1"/>
    <property type="molecule type" value="Genomic_DNA"/>
</dbReference>
<evidence type="ECO:0000313" key="2">
    <source>
        <dbReference type="Proteomes" id="UP000015453"/>
    </source>
</evidence>